<organism evidence="3">
    <name type="scientific">marine sediment metagenome</name>
    <dbReference type="NCBI Taxonomy" id="412755"/>
    <lineage>
        <taxon>unclassified sequences</taxon>
        <taxon>metagenomes</taxon>
        <taxon>ecological metagenomes</taxon>
    </lineage>
</organism>
<proteinExistence type="predicted"/>
<dbReference type="InterPro" id="IPR035421">
    <property type="entry name" value="Terminase_6C"/>
</dbReference>
<dbReference type="Gene3D" id="3.30.420.240">
    <property type="match status" value="1"/>
</dbReference>
<feature type="domain" description="Terminase large subunit gp17-like C-terminal" evidence="2">
    <location>
        <begin position="210"/>
        <end position="359"/>
    </location>
</feature>
<sequence length="403" mass="46272">AGERIQDAKDMLGHLQHGLYVPLKKDQAYHIQLADTGSSLRALPASDHKSGRGYNADVCFDEMAFMEESAIKSAAQGTVRRGWKLERISTPFGQIGAFFNLWFNANWDVDSIWHDVSQVDAFNIEYQKFRDQITDEQSYYVIPWFMCPDIEKKRALNRAGSEENFLQEFCLKFADEARSIFPMHLMRDSIKEYDLYNLGNIPVSQSQRIMGIDIAHGGNETAIVISERFGHVWKVVYLWHKKAKKDEYIPLVSKLYHGFKTNAIYADETGIGNVIVPEMRKRISMGNIQGVFLTTNKKEEIINNMVSQFEGGGMIIPKYDILTKQLHAVRGKRTSGGRERITGKGFNTNDDLVWALGLSLYPLIESGYSEPIEMMTFDFNPKGEDLFLDDDDDDEEEYNYRRY</sequence>
<dbReference type="AlphaFoldDB" id="A0A0F9CGA5"/>
<gene>
    <name evidence="3" type="ORF">LCGC14_2326550</name>
</gene>
<feature type="non-terminal residue" evidence="3">
    <location>
        <position position="1"/>
    </location>
</feature>
<comment type="caution">
    <text evidence="3">The sequence shown here is derived from an EMBL/GenBank/DDBJ whole genome shotgun (WGS) entry which is preliminary data.</text>
</comment>
<evidence type="ECO:0000259" key="2">
    <source>
        <dbReference type="Pfam" id="PF17289"/>
    </source>
</evidence>
<dbReference type="Gene3D" id="3.40.50.300">
    <property type="entry name" value="P-loop containing nucleotide triphosphate hydrolases"/>
    <property type="match status" value="1"/>
</dbReference>
<dbReference type="InterPro" id="IPR027417">
    <property type="entry name" value="P-loop_NTPase"/>
</dbReference>
<evidence type="ECO:0000256" key="1">
    <source>
        <dbReference type="ARBA" id="ARBA00022612"/>
    </source>
</evidence>
<accession>A0A0F9CGA5</accession>
<dbReference type="Pfam" id="PF17289">
    <property type="entry name" value="Terminase_6C"/>
    <property type="match status" value="1"/>
</dbReference>
<evidence type="ECO:0000313" key="3">
    <source>
        <dbReference type="EMBL" id="KKL48333.1"/>
    </source>
</evidence>
<name>A0A0F9CGA5_9ZZZZ</name>
<reference evidence="3" key="1">
    <citation type="journal article" date="2015" name="Nature">
        <title>Complex archaea that bridge the gap between prokaryotes and eukaryotes.</title>
        <authorList>
            <person name="Spang A."/>
            <person name="Saw J.H."/>
            <person name="Jorgensen S.L."/>
            <person name="Zaremba-Niedzwiedzka K."/>
            <person name="Martijn J."/>
            <person name="Lind A.E."/>
            <person name="van Eijk R."/>
            <person name="Schleper C."/>
            <person name="Guy L."/>
            <person name="Ettema T.J."/>
        </authorList>
    </citation>
    <scope>NUCLEOTIDE SEQUENCE</scope>
</reference>
<protein>
    <recommendedName>
        <fullName evidence="2">Terminase large subunit gp17-like C-terminal domain-containing protein</fullName>
    </recommendedName>
</protein>
<keyword evidence="1" id="KW-1188">Viral release from host cell</keyword>
<dbReference type="EMBL" id="LAZR01033351">
    <property type="protein sequence ID" value="KKL48333.1"/>
    <property type="molecule type" value="Genomic_DNA"/>
</dbReference>